<accession>A0A2N0BJT9</accession>
<protein>
    <submittedName>
        <fullName evidence="1">Uncharacterized protein</fullName>
    </submittedName>
</protein>
<comment type="caution">
    <text evidence="1">The sequence shown here is derived from an EMBL/GenBank/DDBJ whole genome shotgun (WGS) entry which is preliminary data.</text>
</comment>
<name>A0A2N0BJT9_9LEPT</name>
<proteinExistence type="predicted"/>
<dbReference type="EMBL" id="NPEF01000092">
    <property type="protein sequence ID" value="PJZ92964.1"/>
    <property type="molecule type" value="Genomic_DNA"/>
</dbReference>
<reference evidence="1" key="1">
    <citation type="submission" date="2017-07" db="EMBL/GenBank/DDBJ databases">
        <title>Leptospira spp. isolated from tropical soils.</title>
        <authorList>
            <person name="Thibeaux R."/>
            <person name="Iraola G."/>
            <person name="Ferres I."/>
            <person name="Bierque E."/>
            <person name="Girault D."/>
            <person name="Soupe-Gilbert M.-E."/>
            <person name="Picardeau M."/>
            <person name="Goarant C."/>
        </authorList>
    </citation>
    <scope>NUCLEOTIDE SEQUENCE [LARGE SCALE GENOMIC DNA]</scope>
    <source>
        <strain evidence="1">ATI7-C-A5</strain>
    </source>
</reference>
<sequence length="90" mass="10235">MSDEIGVVFGGSRSTSKLFVKKGSFEFRKMRRLAGFENSSNRSFAIHRIVAMISLPTSEKEREFFGETKSPANENGRRAFTCFTGKRELF</sequence>
<gene>
    <name evidence="1" type="ORF">CH379_10365</name>
</gene>
<evidence type="ECO:0000313" key="1">
    <source>
        <dbReference type="EMBL" id="PJZ92964.1"/>
    </source>
</evidence>
<accession>A0A2N0B8T5</accession>
<organism evidence="1">
    <name type="scientific">Leptospira ellisii</name>
    <dbReference type="NCBI Taxonomy" id="2023197"/>
    <lineage>
        <taxon>Bacteria</taxon>
        <taxon>Pseudomonadati</taxon>
        <taxon>Spirochaetota</taxon>
        <taxon>Spirochaetia</taxon>
        <taxon>Leptospirales</taxon>
        <taxon>Leptospiraceae</taxon>
        <taxon>Leptospira</taxon>
    </lineage>
</organism>
<dbReference type="AlphaFoldDB" id="A0A2N0BJT9"/>